<evidence type="ECO:0000313" key="3">
    <source>
        <dbReference type="Proteomes" id="UP000250043"/>
    </source>
</evidence>
<name>A0A8E2J2W6_9APHY</name>
<protein>
    <recommendedName>
        <fullName evidence="4">Hypervirulence associated protein TUDOR domain-containing protein</fullName>
    </recommendedName>
</protein>
<gene>
    <name evidence="2" type="ORF">OBBRIDRAFT_790127</name>
</gene>
<evidence type="ECO:0000313" key="2">
    <source>
        <dbReference type="EMBL" id="OCH93602.1"/>
    </source>
</evidence>
<keyword evidence="3" id="KW-1185">Reference proteome</keyword>
<feature type="region of interest" description="Disordered" evidence="1">
    <location>
        <begin position="40"/>
        <end position="59"/>
    </location>
</feature>
<feature type="compositionally biased region" description="Basic and acidic residues" evidence="1">
    <location>
        <begin position="40"/>
        <end position="52"/>
    </location>
</feature>
<evidence type="ECO:0008006" key="4">
    <source>
        <dbReference type="Google" id="ProtNLM"/>
    </source>
</evidence>
<reference evidence="2 3" key="1">
    <citation type="submission" date="2016-07" db="EMBL/GenBank/DDBJ databases">
        <title>Draft genome of the white-rot fungus Obba rivulosa 3A-2.</title>
        <authorList>
            <consortium name="DOE Joint Genome Institute"/>
            <person name="Miettinen O."/>
            <person name="Riley R."/>
            <person name="Acob R."/>
            <person name="Barry K."/>
            <person name="Cullen D."/>
            <person name="De Vries R."/>
            <person name="Hainaut M."/>
            <person name="Hatakka A."/>
            <person name="Henrissat B."/>
            <person name="Hilden K."/>
            <person name="Kuo R."/>
            <person name="Labutti K."/>
            <person name="Lipzen A."/>
            <person name="Makela M.R."/>
            <person name="Sandor L."/>
            <person name="Spatafora J.W."/>
            <person name="Grigoriev I.V."/>
            <person name="Hibbett D.S."/>
        </authorList>
    </citation>
    <scope>NUCLEOTIDE SEQUENCE [LARGE SCALE GENOMIC DNA]</scope>
    <source>
        <strain evidence="2 3">3A-2</strain>
    </source>
</reference>
<sequence>MSGKLKSKDGIPIHRGDVVSVITEDGRLLQGKVDTVAVSKEDTEQLREKGVDVGDPPKVVVTNKVKSNKTNRFPRAGYDPETVSHEF</sequence>
<dbReference type="EMBL" id="KV722353">
    <property type="protein sequence ID" value="OCH93602.1"/>
    <property type="molecule type" value="Genomic_DNA"/>
</dbReference>
<dbReference type="Gene3D" id="2.30.30.1060">
    <property type="match status" value="1"/>
</dbReference>
<dbReference type="Proteomes" id="UP000250043">
    <property type="component" value="Unassembled WGS sequence"/>
</dbReference>
<organism evidence="2 3">
    <name type="scientific">Obba rivulosa</name>
    <dbReference type="NCBI Taxonomy" id="1052685"/>
    <lineage>
        <taxon>Eukaryota</taxon>
        <taxon>Fungi</taxon>
        <taxon>Dikarya</taxon>
        <taxon>Basidiomycota</taxon>
        <taxon>Agaricomycotina</taxon>
        <taxon>Agaricomycetes</taxon>
        <taxon>Polyporales</taxon>
        <taxon>Gelatoporiaceae</taxon>
        <taxon>Obba</taxon>
    </lineage>
</organism>
<dbReference type="AlphaFoldDB" id="A0A8E2J2W6"/>
<proteinExistence type="predicted"/>
<evidence type="ECO:0000256" key="1">
    <source>
        <dbReference type="SAM" id="MobiDB-lite"/>
    </source>
</evidence>
<accession>A0A8E2J2W6</accession>